<evidence type="ECO:0000313" key="7">
    <source>
        <dbReference type="EMBL" id="CCC51626.1"/>
    </source>
</evidence>
<dbReference type="InterPro" id="IPR007603">
    <property type="entry name" value="Choline_transptr-like"/>
</dbReference>
<keyword evidence="3 6" id="KW-0812">Transmembrane</keyword>
<evidence type="ECO:0000256" key="4">
    <source>
        <dbReference type="ARBA" id="ARBA00022989"/>
    </source>
</evidence>
<evidence type="ECO:0000256" key="3">
    <source>
        <dbReference type="ARBA" id="ARBA00022692"/>
    </source>
</evidence>
<dbReference type="VEuPathDB" id="TriTrypDB:TvY486_1006730"/>
<accession>G0U6X0</accession>
<gene>
    <name evidence="7" type="ORF">TVY486_1006730</name>
</gene>
<dbReference type="PANTHER" id="PTHR12385">
    <property type="entry name" value="CHOLINE TRANSPORTER-LIKE (SLC FAMILY 44)"/>
    <property type="match status" value="1"/>
</dbReference>
<protein>
    <recommendedName>
        <fullName evidence="6">Choline transporter-like protein</fullName>
    </recommendedName>
</protein>
<organism evidence="7">
    <name type="scientific">Trypanosoma vivax (strain Y486)</name>
    <dbReference type="NCBI Taxonomy" id="1055687"/>
    <lineage>
        <taxon>Eukaryota</taxon>
        <taxon>Discoba</taxon>
        <taxon>Euglenozoa</taxon>
        <taxon>Kinetoplastea</taxon>
        <taxon>Metakinetoplastina</taxon>
        <taxon>Trypanosomatida</taxon>
        <taxon>Trypanosomatidae</taxon>
        <taxon>Trypanosoma</taxon>
        <taxon>Duttonella</taxon>
    </lineage>
</organism>
<proteinExistence type="inferred from homology"/>
<feature type="transmembrane region" description="Helical" evidence="6">
    <location>
        <begin position="251"/>
        <end position="267"/>
    </location>
</feature>
<evidence type="ECO:0000256" key="6">
    <source>
        <dbReference type="RuleBase" id="RU368066"/>
    </source>
</evidence>
<feature type="transmembrane region" description="Helical" evidence="6">
    <location>
        <begin position="123"/>
        <end position="144"/>
    </location>
</feature>
<dbReference type="PANTHER" id="PTHR12385:SF4">
    <property type="entry name" value="PROTEIN PNS1"/>
    <property type="match status" value="1"/>
</dbReference>
<feature type="transmembrane region" description="Helical" evidence="6">
    <location>
        <begin position="151"/>
        <end position="170"/>
    </location>
</feature>
<dbReference type="GO" id="GO:0005886">
    <property type="term" value="C:plasma membrane"/>
    <property type="evidence" value="ECO:0007669"/>
    <property type="project" value="UniProtKB-SubCell"/>
</dbReference>
<keyword evidence="4 6" id="KW-1133">Transmembrane helix</keyword>
<dbReference type="GO" id="GO:0022857">
    <property type="term" value="F:transmembrane transporter activity"/>
    <property type="evidence" value="ECO:0007669"/>
    <property type="project" value="UniProtKB-UniRule"/>
</dbReference>
<comment type="subcellular location">
    <subcellularLocation>
        <location evidence="6">Cell membrane</location>
        <topology evidence="6">Multi-pass membrane protein</topology>
    </subcellularLocation>
    <subcellularLocation>
        <location evidence="1">Membrane</location>
        <topology evidence="1">Multi-pass membrane protein</topology>
    </subcellularLocation>
</comment>
<feature type="transmembrane region" description="Helical" evidence="6">
    <location>
        <begin position="55"/>
        <end position="77"/>
    </location>
</feature>
<name>G0U6X0_TRYVY</name>
<evidence type="ECO:0000256" key="2">
    <source>
        <dbReference type="ARBA" id="ARBA00007168"/>
    </source>
</evidence>
<feature type="transmembrane region" description="Helical" evidence="6">
    <location>
        <begin position="98"/>
        <end position="117"/>
    </location>
</feature>
<dbReference type="EMBL" id="HE573026">
    <property type="protein sequence ID" value="CCC51626.1"/>
    <property type="molecule type" value="Genomic_DNA"/>
</dbReference>
<feature type="transmembrane region" description="Helical" evidence="6">
    <location>
        <begin position="227"/>
        <end position="245"/>
    </location>
</feature>
<evidence type="ECO:0000256" key="1">
    <source>
        <dbReference type="ARBA" id="ARBA00004141"/>
    </source>
</evidence>
<sequence>MSLSKGRNEYPEAEVYKPADSSWQGQAQHGVPLYPEEEPFRPPLGRFRVAGYQDLWAALLFLAAVSVTIGFGSVNMYNFFRTHPMRYESGRSEIKPMIILPVFGACVASGLGVLLILRHCARQVIIFGNVAAICLILLSAAMAFSSDAAALGVVLLVLAFLHALWFYFAWHRIPFSAALLKASTDLVCRYKAIVLCVFLVCGFSFLYVILWCFMVQPLFDQKNGQPDTWNCLFLVLSVLSMFWVAQVCPNVMHVTTAGVTATWYFAGESDMPSNPTAASFKRSVTTSFGSICFGSLIVAFIRFLRWVVENFSRNDDEFLRCIVSCILSCIQGMAEYFNTYAFVHVAIYGCGYLEAAKKTWDLCKRCLYAAYFNDNLVGTTVQIICLTASVAIGIGTYCFTGDTTHSIIAFSISVVVHVLFVSPVESAVVTYFVCFAEVPEGLSQSAPELYNTLVALDQNATRNNAAAV</sequence>
<dbReference type="AlphaFoldDB" id="G0U6X0"/>
<feature type="transmembrane region" description="Helical" evidence="6">
    <location>
        <begin position="407"/>
        <end position="433"/>
    </location>
</feature>
<keyword evidence="5 6" id="KW-0472">Membrane</keyword>
<dbReference type="Pfam" id="PF04515">
    <property type="entry name" value="Choline_transpo"/>
    <property type="match status" value="1"/>
</dbReference>
<reference evidence="7" key="1">
    <citation type="journal article" date="2012" name="Proc. Natl. Acad. Sci. U.S.A.">
        <title>Antigenic diversity is generated by distinct evolutionary mechanisms in African trypanosome species.</title>
        <authorList>
            <person name="Jackson A.P."/>
            <person name="Berry A."/>
            <person name="Aslett M."/>
            <person name="Allison H.C."/>
            <person name="Burton P."/>
            <person name="Vavrova-Anderson J."/>
            <person name="Brown R."/>
            <person name="Browne H."/>
            <person name="Corton N."/>
            <person name="Hauser H."/>
            <person name="Gamble J."/>
            <person name="Gilderthorp R."/>
            <person name="Marcello L."/>
            <person name="McQuillan J."/>
            <person name="Otto T.D."/>
            <person name="Quail M.A."/>
            <person name="Sanders M.J."/>
            <person name="van Tonder A."/>
            <person name="Ginger M.L."/>
            <person name="Field M.C."/>
            <person name="Barry J.D."/>
            <person name="Hertz-Fowler C."/>
            <person name="Berriman M."/>
        </authorList>
    </citation>
    <scope>NUCLEOTIDE SEQUENCE</scope>
    <source>
        <strain evidence="7">Y486</strain>
    </source>
</reference>
<feature type="transmembrane region" description="Helical" evidence="6">
    <location>
        <begin position="381"/>
        <end position="400"/>
    </location>
</feature>
<feature type="transmembrane region" description="Helical" evidence="6">
    <location>
        <begin position="190"/>
        <end position="215"/>
    </location>
</feature>
<evidence type="ECO:0000256" key="5">
    <source>
        <dbReference type="ARBA" id="ARBA00023136"/>
    </source>
</evidence>
<feature type="transmembrane region" description="Helical" evidence="6">
    <location>
        <begin position="288"/>
        <end position="308"/>
    </location>
</feature>
<comment type="function">
    <text evidence="6">Choline transporter.</text>
</comment>
<comment type="similarity">
    <text evidence="2 6">Belongs to the CTL (choline transporter-like) family.</text>
</comment>